<evidence type="ECO:0000313" key="4">
    <source>
        <dbReference type="Proteomes" id="UP000275078"/>
    </source>
</evidence>
<evidence type="ECO:0000256" key="1">
    <source>
        <dbReference type="SAM" id="Coils"/>
    </source>
</evidence>
<dbReference type="AlphaFoldDB" id="A0A3N4I018"/>
<keyword evidence="1" id="KW-0175">Coiled coil</keyword>
<reference evidence="3 4" key="1">
    <citation type="journal article" date="2018" name="Nat. Ecol. Evol.">
        <title>Pezizomycetes genomes reveal the molecular basis of ectomycorrhizal truffle lifestyle.</title>
        <authorList>
            <person name="Murat C."/>
            <person name="Payen T."/>
            <person name="Noel B."/>
            <person name="Kuo A."/>
            <person name="Morin E."/>
            <person name="Chen J."/>
            <person name="Kohler A."/>
            <person name="Krizsan K."/>
            <person name="Balestrini R."/>
            <person name="Da Silva C."/>
            <person name="Montanini B."/>
            <person name="Hainaut M."/>
            <person name="Levati E."/>
            <person name="Barry K.W."/>
            <person name="Belfiori B."/>
            <person name="Cichocki N."/>
            <person name="Clum A."/>
            <person name="Dockter R.B."/>
            <person name="Fauchery L."/>
            <person name="Guy J."/>
            <person name="Iotti M."/>
            <person name="Le Tacon F."/>
            <person name="Lindquist E.A."/>
            <person name="Lipzen A."/>
            <person name="Malagnac F."/>
            <person name="Mello A."/>
            <person name="Molinier V."/>
            <person name="Miyauchi S."/>
            <person name="Poulain J."/>
            <person name="Riccioni C."/>
            <person name="Rubini A."/>
            <person name="Sitrit Y."/>
            <person name="Splivallo R."/>
            <person name="Traeger S."/>
            <person name="Wang M."/>
            <person name="Zifcakova L."/>
            <person name="Wipf D."/>
            <person name="Zambonelli A."/>
            <person name="Paolocci F."/>
            <person name="Nowrousian M."/>
            <person name="Ottonello S."/>
            <person name="Baldrian P."/>
            <person name="Spatafora J.W."/>
            <person name="Henrissat B."/>
            <person name="Nagy L.G."/>
            <person name="Aury J.M."/>
            <person name="Wincker P."/>
            <person name="Grigoriev I.V."/>
            <person name="Bonfante P."/>
            <person name="Martin F.M."/>
        </authorList>
    </citation>
    <scope>NUCLEOTIDE SEQUENCE [LARGE SCALE GENOMIC DNA]</scope>
    <source>
        <strain evidence="3 4">RN42</strain>
    </source>
</reference>
<protein>
    <submittedName>
        <fullName evidence="3">Uncharacterized protein</fullName>
    </submittedName>
</protein>
<dbReference type="EMBL" id="ML119716">
    <property type="protein sequence ID" value="RPA78068.1"/>
    <property type="molecule type" value="Genomic_DNA"/>
</dbReference>
<keyword evidence="4" id="KW-1185">Reference proteome</keyword>
<accession>A0A3N4I018</accession>
<proteinExistence type="predicted"/>
<dbReference type="Proteomes" id="UP000275078">
    <property type="component" value="Unassembled WGS sequence"/>
</dbReference>
<gene>
    <name evidence="3" type="ORF">BJ508DRAFT_378488</name>
</gene>
<feature type="compositionally biased region" description="Basic and acidic residues" evidence="2">
    <location>
        <begin position="67"/>
        <end position="86"/>
    </location>
</feature>
<feature type="compositionally biased region" description="Polar residues" evidence="2">
    <location>
        <begin position="53"/>
        <end position="63"/>
    </location>
</feature>
<organism evidence="3 4">
    <name type="scientific">Ascobolus immersus RN42</name>
    <dbReference type="NCBI Taxonomy" id="1160509"/>
    <lineage>
        <taxon>Eukaryota</taxon>
        <taxon>Fungi</taxon>
        <taxon>Dikarya</taxon>
        <taxon>Ascomycota</taxon>
        <taxon>Pezizomycotina</taxon>
        <taxon>Pezizomycetes</taxon>
        <taxon>Pezizales</taxon>
        <taxon>Ascobolaceae</taxon>
        <taxon>Ascobolus</taxon>
    </lineage>
</organism>
<feature type="coiled-coil region" evidence="1">
    <location>
        <begin position="247"/>
        <end position="274"/>
    </location>
</feature>
<name>A0A3N4I018_ASCIM</name>
<sequence>MFRLSRSTKHHPEPKKWDLVEDFLLVKHENHSPRHNFPKKPKPVDLHARGPSSAANINSTPKANIQRHPDSDSSKTETRPPPHETATREYFDEAILCIDVESTYQWFRGIIKDLKLTDAKHVWQQIKDETLRKSDRDHLERAIVYIRKTAKKEWGWDDRSGRTPFRLTDFLPNHEGEYGALYKNYMAKYVPAEDRMVYQVQHGERGKREMFFVEYWYLEKREYTLEEDREEFEERKISEAPPTEGEIVKKEAEFEQEEQKLITLREKLESEINRLFPHVLPKKPELSHSGKKGEAIQPSHVPIGYR</sequence>
<evidence type="ECO:0000313" key="3">
    <source>
        <dbReference type="EMBL" id="RPA78068.1"/>
    </source>
</evidence>
<feature type="region of interest" description="Disordered" evidence="2">
    <location>
        <begin position="283"/>
        <end position="306"/>
    </location>
</feature>
<feature type="compositionally biased region" description="Basic and acidic residues" evidence="2">
    <location>
        <begin position="283"/>
        <end position="294"/>
    </location>
</feature>
<feature type="region of interest" description="Disordered" evidence="2">
    <location>
        <begin position="30"/>
        <end position="86"/>
    </location>
</feature>
<evidence type="ECO:0000256" key="2">
    <source>
        <dbReference type="SAM" id="MobiDB-lite"/>
    </source>
</evidence>